<evidence type="ECO:0000256" key="5">
    <source>
        <dbReference type="RuleBase" id="RU365059"/>
    </source>
</evidence>
<dbReference type="GO" id="GO:0005737">
    <property type="term" value="C:cytoplasm"/>
    <property type="evidence" value="ECO:0007669"/>
    <property type="project" value="TreeGrafter"/>
</dbReference>
<keyword evidence="3 5" id="KW-0378">Hydrolase</keyword>
<feature type="compositionally biased region" description="Basic and acidic residues" evidence="6">
    <location>
        <begin position="319"/>
        <end position="345"/>
    </location>
</feature>
<dbReference type="GO" id="GO:0003924">
    <property type="term" value="F:GTPase activity"/>
    <property type="evidence" value="ECO:0007669"/>
    <property type="project" value="TreeGrafter"/>
</dbReference>
<dbReference type="CDD" id="cd17871">
    <property type="entry name" value="GPN2"/>
    <property type="match status" value="1"/>
</dbReference>
<evidence type="ECO:0000313" key="7">
    <source>
        <dbReference type="EMBL" id="TBU28232.1"/>
    </source>
</evidence>
<name>A0A4Q9NE95_9APHY</name>
<dbReference type="PANTHER" id="PTHR21231">
    <property type="entry name" value="XPA-BINDING PROTEIN 1-RELATED"/>
    <property type="match status" value="1"/>
</dbReference>
<protein>
    <recommendedName>
        <fullName evidence="5">GPN-loop GTPase 2</fullName>
    </recommendedName>
</protein>
<keyword evidence="4 5" id="KW-0342">GTP-binding</keyword>
<dbReference type="EMBL" id="ML143423">
    <property type="protein sequence ID" value="TBU28232.1"/>
    <property type="molecule type" value="Genomic_DNA"/>
</dbReference>
<proteinExistence type="inferred from homology"/>
<evidence type="ECO:0000256" key="1">
    <source>
        <dbReference type="ARBA" id="ARBA00005290"/>
    </source>
</evidence>
<sequence length="358" mass="39970">MPFGEVVCGSPGSGKSTYCYGKHQLFTALSRPIAIVNLDPANENIPYPCAIDIGSLIKLEDVMNEFGLGPNGGMLYCMEYLEANYDWLEDRLKELDKDDYVLFDLPGQVELSTNHPSVKNIIRRLTKSGFRLAAVHLCDAHYVTDASKYVSVLMLSLRAMLHLELPHINVLSKIDLIQQYGDLDFNLDFYTEVQDLSYLENLLSQQSPRYAALNMAICSLIEDFGLVGFETLAVEDKESMLHLTRIIDKATGCVFVPPPTVGQPPDTIDASSKPASERPNTYALMTAAAGPIRGPRADVRDVQERWIDAKDEWDAWERKQWRREGELVQEEEARRKSGKIRERTPKAAQGGGGSSLPA</sequence>
<dbReference type="OrthoDB" id="5839at2759"/>
<dbReference type="PANTHER" id="PTHR21231:SF3">
    <property type="entry name" value="GPN-LOOP GTPASE 2"/>
    <property type="match status" value="1"/>
</dbReference>
<feature type="region of interest" description="Disordered" evidence="6">
    <location>
        <begin position="258"/>
        <end position="278"/>
    </location>
</feature>
<dbReference type="FunFam" id="3.40.50.300:FF:000338">
    <property type="entry name" value="GPN-loop GTPase 2"/>
    <property type="match status" value="1"/>
</dbReference>
<reference evidence="7" key="1">
    <citation type="submission" date="2019-01" db="EMBL/GenBank/DDBJ databases">
        <title>Draft genome sequences of three monokaryotic isolates of the white-rot basidiomycete fungus Dichomitus squalens.</title>
        <authorList>
            <consortium name="DOE Joint Genome Institute"/>
            <person name="Lopez S.C."/>
            <person name="Andreopoulos B."/>
            <person name="Pangilinan J."/>
            <person name="Lipzen A."/>
            <person name="Riley R."/>
            <person name="Ahrendt S."/>
            <person name="Ng V."/>
            <person name="Barry K."/>
            <person name="Daum C."/>
            <person name="Grigoriev I.V."/>
            <person name="Hilden K.S."/>
            <person name="Makela M.R."/>
            <person name="de Vries R.P."/>
        </authorList>
    </citation>
    <scope>NUCLEOTIDE SEQUENCE [LARGE SCALE GENOMIC DNA]</scope>
    <source>
        <strain evidence="7">OM18370.1</strain>
    </source>
</reference>
<evidence type="ECO:0000256" key="4">
    <source>
        <dbReference type="ARBA" id="ARBA00023134"/>
    </source>
</evidence>
<comment type="subunit">
    <text evidence="5">Binds to RNA polymerase II (RNAPII).</text>
</comment>
<evidence type="ECO:0000256" key="6">
    <source>
        <dbReference type="SAM" id="MobiDB-lite"/>
    </source>
</evidence>
<evidence type="ECO:0000256" key="2">
    <source>
        <dbReference type="ARBA" id="ARBA00022741"/>
    </source>
</evidence>
<keyword evidence="2 5" id="KW-0547">Nucleotide-binding</keyword>
<comment type="function">
    <text evidence="5">Small GTPase required for proper localization of RNA polymerase II and III (RNAPII and RNAPIII). May act at an RNAP assembly step prior to nuclear import.</text>
</comment>
<dbReference type="AlphaFoldDB" id="A0A4Q9NE95"/>
<gene>
    <name evidence="7" type="ORF">BD311DRAFT_663727</name>
</gene>
<dbReference type="Gene3D" id="3.40.50.300">
    <property type="entry name" value="P-loop containing nucleotide triphosphate hydrolases"/>
    <property type="match status" value="1"/>
</dbReference>
<dbReference type="InterPro" id="IPR004130">
    <property type="entry name" value="Gpn"/>
</dbReference>
<comment type="similarity">
    <text evidence="1 5">Belongs to the GPN-loop GTPase family.</text>
</comment>
<dbReference type="SUPFAM" id="SSF52540">
    <property type="entry name" value="P-loop containing nucleoside triphosphate hydrolases"/>
    <property type="match status" value="1"/>
</dbReference>
<dbReference type="Proteomes" id="UP000292957">
    <property type="component" value="Unassembled WGS sequence"/>
</dbReference>
<dbReference type="Pfam" id="PF03029">
    <property type="entry name" value="ATP_bind_1"/>
    <property type="match status" value="1"/>
</dbReference>
<feature type="region of interest" description="Disordered" evidence="6">
    <location>
        <begin position="319"/>
        <end position="358"/>
    </location>
</feature>
<dbReference type="InterPro" id="IPR030231">
    <property type="entry name" value="Gpn2"/>
</dbReference>
<dbReference type="InterPro" id="IPR027417">
    <property type="entry name" value="P-loop_NTPase"/>
</dbReference>
<organism evidence="7">
    <name type="scientific">Dichomitus squalens</name>
    <dbReference type="NCBI Taxonomy" id="114155"/>
    <lineage>
        <taxon>Eukaryota</taxon>
        <taxon>Fungi</taxon>
        <taxon>Dikarya</taxon>
        <taxon>Basidiomycota</taxon>
        <taxon>Agaricomycotina</taxon>
        <taxon>Agaricomycetes</taxon>
        <taxon>Polyporales</taxon>
        <taxon>Polyporaceae</taxon>
        <taxon>Dichomitus</taxon>
    </lineage>
</organism>
<accession>A0A4Q9NE95</accession>
<evidence type="ECO:0000256" key="3">
    <source>
        <dbReference type="ARBA" id="ARBA00022801"/>
    </source>
</evidence>
<feature type="compositionally biased region" description="Gly residues" evidence="6">
    <location>
        <begin position="349"/>
        <end position="358"/>
    </location>
</feature>
<dbReference type="GO" id="GO:0005525">
    <property type="term" value="F:GTP binding"/>
    <property type="evidence" value="ECO:0007669"/>
    <property type="project" value="UniProtKB-KW"/>
</dbReference>